<name>A0ABU6I6Z7_9ENTR</name>
<dbReference type="EMBL" id="JAYMCU010000024">
    <property type="protein sequence ID" value="MEC3937350.1"/>
    <property type="molecule type" value="Genomic_DNA"/>
</dbReference>
<keyword evidence="2" id="KW-1185">Reference proteome</keyword>
<accession>A0ABU6I6Z7</accession>
<evidence type="ECO:0008006" key="3">
    <source>
        <dbReference type="Google" id="ProtNLM"/>
    </source>
</evidence>
<evidence type="ECO:0000313" key="1">
    <source>
        <dbReference type="EMBL" id="MEC3937350.1"/>
    </source>
</evidence>
<organism evidence="1 2">
    <name type="scientific">Leclercia adecarboxylata</name>
    <dbReference type="NCBI Taxonomy" id="83655"/>
    <lineage>
        <taxon>Bacteria</taxon>
        <taxon>Pseudomonadati</taxon>
        <taxon>Pseudomonadota</taxon>
        <taxon>Gammaproteobacteria</taxon>
        <taxon>Enterobacterales</taxon>
        <taxon>Enterobacteriaceae</taxon>
        <taxon>Leclercia</taxon>
    </lineage>
</organism>
<feature type="non-terminal residue" evidence="1">
    <location>
        <position position="1"/>
    </location>
</feature>
<evidence type="ECO:0000313" key="2">
    <source>
        <dbReference type="Proteomes" id="UP001357437"/>
    </source>
</evidence>
<dbReference type="RefSeq" id="WP_326287331.1">
    <property type="nucleotide sequence ID" value="NZ_JAYMCU010000024.1"/>
</dbReference>
<protein>
    <recommendedName>
        <fullName evidence="3">Secreted protein</fullName>
    </recommendedName>
</protein>
<dbReference type="Proteomes" id="UP001357437">
    <property type="component" value="Unassembled WGS sequence"/>
</dbReference>
<reference evidence="1 2" key="1">
    <citation type="submission" date="2024-01" db="EMBL/GenBank/DDBJ databases">
        <title>Comparative Genomics of Leclercia adecarboxylata Strains Isolated from Several Sources.</title>
        <authorList>
            <person name="Yescas-Zazueta V."/>
            <person name="Balbuena-Alonso M.G."/>
            <person name="Valencia D."/>
            <person name="Mendez-Pfeiffer P.A."/>
            <person name="Ballesteros-Monrreal M.G."/>
            <person name="Rocha-Gracia R.D.C."/>
            <person name="Barrios-Villa E."/>
        </authorList>
    </citation>
    <scope>NUCLEOTIDE SEQUENCE [LARGE SCALE GENOMIC DNA]</scope>
    <source>
        <strain evidence="1 2">33MEM</strain>
    </source>
</reference>
<sequence length="67" mass="7886">VYYAFLFQSQAIISRFSLLTRRLVCRCSVSVEAHYREFFGGDKHKSQKVFRSLTFRSLRLLKPRIAG</sequence>
<comment type="caution">
    <text evidence="1">The sequence shown here is derived from an EMBL/GenBank/DDBJ whole genome shotgun (WGS) entry which is preliminary data.</text>
</comment>
<proteinExistence type="predicted"/>
<gene>
    <name evidence="1" type="ORF">VOF76_14355</name>
</gene>